<dbReference type="GO" id="GO:0003743">
    <property type="term" value="F:translation initiation factor activity"/>
    <property type="evidence" value="ECO:0007669"/>
    <property type="project" value="UniProtKB-KW"/>
</dbReference>
<dbReference type="Pfam" id="PF25084">
    <property type="entry name" value="LbH_EIF2B"/>
    <property type="match status" value="1"/>
</dbReference>
<dbReference type="GO" id="GO:0002183">
    <property type="term" value="P:cytoplasmic translational initiation"/>
    <property type="evidence" value="ECO:0007669"/>
    <property type="project" value="TreeGrafter"/>
</dbReference>
<evidence type="ECO:0000256" key="1">
    <source>
        <dbReference type="ARBA" id="ARBA00004514"/>
    </source>
</evidence>
<evidence type="ECO:0000256" key="9">
    <source>
        <dbReference type="ARBA" id="ARBA00046432"/>
    </source>
</evidence>
<dbReference type="OrthoDB" id="10250549at2759"/>
<dbReference type="InterPro" id="IPR056764">
    <property type="entry name" value="LbH_EIF2B3/5"/>
</dbReference>
<sequence length="389" mass="44501">MLLFDSGKKKTQQTQQVRYAEFQAIVLAGFGNYLYPFTEDNNLPKALLPIANKPMIHYVLDWLERAGIFDVMIIAQQSGEHKISSYLKNIHEGKLKPSLEVVRDEHSGTADVLRSSDFIVVSCDLILDLVPHEFLDYHRREDPTFTALFYEPSKSESGSVAGTSSFKDDSNDDLDQELSLRMSLLWKFPQVNIHTTLQDAHLYIFKRWIIDLVAQRKAISSVKEHLVPLLLKCQYQKKLLEIEGINKRKTQENFQRRALEYSTTWEKEDDDEYPVRCHIYIYKDGFCGRGNTVGNDSMIGEDTKIDERTSIKRSTIGAHCVIGKNVKINNSILMDHVIVQDFAKLDGCVVCNNAKIEEKAQLKDCEIGGRFVVESGLQAKNEQLVEFQD</sequence>
<comment type="function">
    <text evidence="8">Acts as a component of the translation initiation factor 2B (eIF2B) complex, which catalyzes the exchange of GDP for GTP on the eukaryotic initiation factor 2 (eIF2) complex gamma subunit. Its guanine nucleotide exchange factor activity is repressed when bound to eIF2 complex phosphorylated on the alpha subunit, thereby limiting the amount of methionyl-initiator methionine tRNA available to the ribosome and consequently global translation is repressed.</text>
</comment>
<dbReference type="GO" id="GO:0005829">
    <property type="term" value="C:cytosol"/>
    <property type="evidence" value="ECO:0007669"/>
    <property type="project" value="UniProtKB-SubCell"/>
</dbReference>
<name>A0A9N9GB05_9GLOM</name>
<dbReference type="PANTHER" id="PTHR45989:SF1">
    <property type="entry name" value="TRANSLATION INITIATION FACTOR EIF-2B SUBUNIT GAMMA"/>
    <property type="match status" value="1"/>
</dbReference>
<comment type="caution">
    <text evidence="12">The sequence shown here is derived from an EMBL/GenBank/DDBJ whole genome shotgun (WGS) entry which is preliminary data.</text>
</comment>
<dbReference type="InterPro" id="IPR051960">
    <property type="entry name" value="eIF2B_gamma"/>
</dbReference>
<comment type="similarity">
    <text evidence="2">Belongs to the eIF-2B gamma/epsilon subunits family.</text>
</comment>
<dbReference type="PANTHER" id="PTHR45989">
    <property type="entry name" value="TRANSLATION INITIATION FACTOR EIF-2B SUBUNIT GAMMA"/>
    <property type="match status" value="1"/>
</dbReference>
<reference evidence="12" key="1">
    <citation type="submission" date="2021-06" db="EMBL/GenBank/DDBJ databases">
        <authorList>
            <person name="Kallberg Y."/>
            <person name="Tangrot J."/>
            <person name="Rosling A."/>
        </authorList>
    </citation>
    <scope>NUCLEOTIDE SEQUENCE</scope>
    <source>
        <strain evidence="12">MT106</strain>
    </source>
</reference>
<dbReference type="EMBL" id="CAJVPL010001949">
    <property type="protein sequence ID" value="CAG8593747.1"/>
    <property type="molecule type" value="Genomic_DNA"/>
</dbReference>
<dbReference type="InterPro" id="IPR005835">
    <property type="entry name" value="NTP_transferase_dom"/>
</dbReference>
<evidence type="ECO:0000313" key="13">
    <source>
        <dbReference type="Proteomes" id="UP000789831"/>
    </source>
</evidence>
<dbReference type="CDD" id="cd04198">
    <property type="entry name" value="eIF-2B_gamma_N"/>
    <property type="match status" value="1"/>
</dbReference>
<protein>
    <recommendedName>
        <fullName evidence="6">Translation initiation factor eIF2B subunit gamma</fullName>
    </recommendedName>
    <alternativeName>
        <fullName evidence="7">eIF2B GDP-GTP exchange factor subunit gamma</fullName>
    </alternativeName>
</protein>
<dbReference type="Gene3D" id="2.160.10.10">
    <property type="entry name" value="Hexapeptide repeat proteins"/>
    <property type="match status" value="1"/>
</dbReference>
<dbReference type="AlphaFoldDB" id="A0A9N9GB05"/>
<evidence type="ECO:0000313" key="12">
    <source>
        <dbReference type="EMBL" id="CAG8593747.1"/>
    </source>
</evidence>
<keyword evidence="13" id="KW-1185">Reference proteome</keyword>
<dbReference type="Proteomes" id="UP000789831">
    <property type="component" value="Unassembled WGS sequence"/>
</dbReference>
<feature type="domain" description="Nucleotidyl transferase" evidence="10">
    <location>
        <begin position="24"/>
        <end position="143"/>
    </location>
</feature>
<evidence type="ECO:0000259" key="10">
    <source>
        <dbReference type="Pfam" id="PF00483"/>
    </source>
</evidence>
<evidence type="ECO:0000259" key="11">
    <source>
        <dbReference type="Pfam" id="PF25084"/>
    </source>
</evidence>
<dbReference type="InterPro" id="IPR029044">
    <property type="entry name" value="Nucleotide-diphossugar_trans"/>
</dbReference>
<comment type="subcellular location">
    <subcellularLocation>
        <location evidence="1">Cytoplasm</location>
        <location evidence="1">Cytosol</location>
    </subcellularLocation>
</comment>
<gene>
    <name evidence="12" type="ORF">AGERDE_LOCUS8739</name>
</gene>
<dbReference type="GO" id="GO:0005851">
    <property type="term" value="C:eukaryotic translation initiation factor 2B complex"/>
    <property type="evidence" value="ECO:0007669"/>
    <property type="project" value="TreeGrafter"/>
</dbReference>
<keyword evidence="3" id="KW-0963">Cytoplasm</keyword>
<organism evidence="12 13">
    <name type="scientific">Ambispora gerdemannii</name>
    <dbReference type="NCBI Taxonomy" id="144530"/>
    <lineage>
        <taxon>Eukaryota</taxon>
        <taxon>Fungi</taxon>
        <taxon>Fungi incertae sedis</taxon>
        <taxon>Mucoromycota</taxon>
        <taxon>Glomeromycotina</taxon>
        <taxon>Glomeromycetes</taxon>
        <taxon>Archaeosporales</taxon>
        <taxon>Ambisporaceae</taxon>
        <taxon>Ambispora</taxon>
    </lineage>
</organism>
<evidence type="ECO:0000256" key="8">
    <source>
        <dbReference type="ARBA" id="ARBA00045373"/>
    </source>
</evidence>
<evidence type="ECO:0000256" key="2">
    <source>
        <dbReference type="ARBA" id="ARBA00007878"/>
    </source>
</evidence>
<keyword evidence="4" id="KW-0396">Initiation factor</keyword>
<evidence type="ECO:0000256" key="5">
    <source>
        <dbReference type="ARBA" id="ARBA00022917"/>
    </source>
</evidence>
<evidence type="ECO:0000256" key="6">
    <source>
        <dbReference type="ARBA" id="ARBA00044196"/>
    </source>
</evidence>
<dbReference type="SUPFAM" id="SSF53448">
    <property type="entry name" value="Nucleotide-diphospho-sugar transferases"/>
    <property type="match status" value="1"/>
</dbReference>
<keyword evidence="5" id="KW-0648">Protein biosynthesis</keyword>
<evidence type="ECO:0000256" key="4">
    <source>
        <dbReference type="ARBA" id="ARBA00022540"/>
    </source>
</evidence>
<comment type="subunit">
    <text evidence="9">Component of the translation initiation factor 2B (eIF2B) complex which is a heterodecamer of two sets of five different subunits: alpha, beta, gamma, delta and epsilon. Subunits alpha, beta and delta comprise a regulatory subcomplex and subunits epsilon and gamma comprise a catalytic subcomplex. Within the complex, the hexameric regulatory complex resides at the center, with the two heterodimeric catalytic subcomplexes bound on opposite sides.</text>
</comment>
<dbReference type="GO" id="GO:0005085">
    <property type="term" value="F:guanyl-nucleotide exchange factor activity"/>
    <property type="evidence" value="ECO:0007669"/>
    <property type="project" value="TreeGrafter"/>
</dbReference>
<accession>A0A9N9GB05</accession>
<feature type="domain" description="EIF2B subunit epsilon/gamma LbH" evidence="11">
    <location>
        <begin position="276"/>
        <end position="375"/>
    </location>
</feature>
<evidence type="ECO:0000256" key="3">
    <source>
        <dbReference type="ARBA" id="ARBA00022490"/>
    </source>
</evidence>
<proteinExistence type="inferred from homology"/>
<dbReference type="CDD" id="cd04652">
    <property type="entry name" value="LbH_eIF2B_gamma_C"/>
    <property type="match status" value="1"/>
</dbReference>
<evidence type="ECO:0000256" key="7">
    <source>
        <dbReference type="ARBA" id="ARBA00044229"/>
    </source>
</evidence>
<dbReference type="Gene3D" id="3.90.550.10">
    <property type="entry name" value="Spore Coat Polysaccharide Biosynthesis Protein SpsA, Chain A"/>
    <property type="match status" value="1"/>
</dbReference>
<dbReference type="Pfam" id="PF00483">
    <property type="entry name" value="NTP_transferase"/>
    <property type="match status" value="1"/>
</dbReference>